<dbReference type="HAMAP" id="MF_01401">
    <property type="entry name" value="MsrA"/>
    <property type="match status" value="1"/>
</dbReference>
<evidence type="ECO:0000256" key="1">
    <source>
        <dbReference type="ARBA" id="ARBA00023002"/>
    </source>
</evidence>
<evidence type="ECO:0000313" key="6">
    <source>
        <dbReference type="EMBL" id="KXB58273.1"/>
    </source>
</evidence>
<dbReference type="SUPFAM" id="SSF55068">
    <property type="entry name" value="Peptide methionine sulfoxide reductase"/>
    <property type="match status" value="1"/>
</dbReference>
<evidence type="ECO:0000256" key="2">
    <source>
        <dbReference type="ARBA" id="ARBA00047806"/>
    </source>
</evidence>
<dbReference type="InterPro" id="IPR050162">
    <property type="entry name" value="MsrA_MetSO_reductase"/>
</dbReference>
<dbReference type="EC" id="1.8.4.11" evidence="4"/>
<dbReference type="Pfam" id="PF01625">
    <property type="entry name" value="PMSR"/>
    <property type="match status" value="1"/>
</dbReference>
<comment type="caution">
    <text evidence="6">The sequence shown here is derived from an EMBL/GenBank/DDBJ whole genome shotgun (WGS) entry which is preliminary data.</text>
</comment>
<feature type="domain" description="Peptide methionine sulphoxide reductase MsrA" evidence="5">
    <location>
        <begin position="4"/>
        <end position="152"/>
    </location>
</feature>
<dbReference type="GO" id="GO:0033744">
    <property type="term" value="F:L-methionine:thioredoxin-disulfide S-oxidoreductase activity"/>
    <property type="evidence" value="ECO:0007669"/>
    <property type="project" value="RHEA"/>
</dbReference>
<evidence type="ECO:0000259" key="5">
    <source>
        <dbReference type="Pfam" id="PF01625"/>
    </source>
</evidence>
<dbReference type="EMBL" id="LSDC01000100">
    <property type="protein sequence ID" value="KXB58273.1"/>
    <property type="molecule type" value="Genomic_DNA"/>
</dbReference>
<dbReference type="STRING" id="1379.HMPREF3186_01455"/>
<comment type="similarity">
    <text evidence="4">Belongs to the MsrA Met sulfoxide reductase family.</text>
</comment>
<sequence>MEKEIYLAGGCFWGVEGYFAQLDGVITTKVGYSNGQTAETTYQQIKTTDHAEVIYLKYDNSVLPLNNVLRHYFRIIDPVSINKQGGDRGRQYRTGIYYVDEETREEVVKFIEELQKNYTKKIAVEVEEVNNYIDAEEYHQKYLEKNPTGYCHVDLSLAKKSL</sequence>
<dbReference type="PANTHER" id="PTHR42799">
    <property type="entry name" value="MITOCHONDRIAL PEPTIDE METHIONINE SULFOXIDE REDUCTASE"/>
    <property type="match status" value="1"/>
</dbReference>
<feature type="active site" evidence="4">
    <location>
        <position position="11"/>
    </location>
</feature>
<comment type="catalytic activity">
    <reaction evidence="2 4">
        <text>L-methionyl-[protein] + [thioredoxin]-disulfide + H2O = L-methionyl-(S)-S-oxide-[protein] + [thioredoxin]-dithiol</text>
        <dbReference type="Rhea" id="RHEA:14217"/>
        <dbReference type="Rhea" id="RHEA-COMP:10698"/>
        <dbReference type="Rhea" id="RHEA-COMP:10700"/>
        <dbReference type="Rhea" id="RHEA-COMP:12313"/>
        <dbReference type="Rhea" id="RHEA-COMP:12315"/>
        <dbReference type="ChEBI" id="CHEBI:15377"/>
        <dbReference type="ChEBI" id="CHEBI:16044"/>
        <dbReference type="ChEBI" id="CHEBI:29950"/>
        <dbReference type="ChEBI" id="CHEBI:44120"/>
        <dbReference type="ChEBI" id="CHEBI:50058"/>
        <dbReference type="EC" id="1.8.4.11"/>
    </reaction>
</comment>
<evidence type="ECO:0000313" key="7">
    <source>
        <dbReference type="Proteomes" id="UP000070355"/>
    </source>
</evidence>
<comment type="function">
    <text evidence="4">Has an important function as a repair enzyme for proteins that have been inactivated by oxidation. Catalyzes the reversible oxidation-reduction of methionine sulfoxide in proteins to methionine.</text>
</comment>
<dbReference type="Gene3D" id="3.30.1060.10">
    <property type="entry name" value="Peptide methionine sulphoxide reductase MsrA"/>
    <property type="match status" value="1"/>
</dbReference>
<dbReference type="Proteomes" id="UP000070355">
    <property type="component" value="Unassembled WGS sequence"/>
</dbReference>
<dbReference type="NCBIfam" id="TIGR00401">
    <property type="entry name" value="msrA"/>
    <property type="match status" value="1"/>
</dbReference>
<name>A0A133ZS70_9BACL</name>
<dbReference type="InterPro" id="IPR036509">
    <property type="entry name" value="Met_Sox_Rdtase_MsrA_sf"/>
</dbReference>
<organism evidence="6 7">
    <name type="scientific">Gemella haemolysans</name>
    <dbReference type="NCBI Taxonomy" id="1379"/>
    <lineage>
        <taxon>Bacteria</taxon>
        <taxon>Bacillati</taxon>
        <taxon>Bacillota</taxon>
        <taxon>Bacilli</taxon>
        <taxon>Bacillales</taxon>
        <taxon>Gemellaceae</taxon>
        <taxon>Gemella</taxon>
    </lineage>
</organism>
<dbReference type="PANTHER" id="PTHR42799:SF2">
    <property type="entry name" value="MITOCHONDRIAL PEPTIDE METHIONINE SULFOXIDE REDUCTASE"/>
    <property type="match status" value="1"/>
</dbReference>
<accession>A0A133ZS70</accession>
<dbReference type="GO" id="GO:0008113">
    <property type="term" value="F:peptide-methionine (S)-S-oxide reductase activity"/>
    <property type="evidence" value="ECO:0007669"/>
    <property type="project" value="UniProtKB-UniRule"/>
</dbReference>
<proteinExistence type="inferred from homology"/>
<dbReference type="PATRIC" id="fig|1379.3.peg.1440"/>
<dbReference type="InterPro" id="IPR002569">
    <property type="entry name" value="Met_Sox_Rdtase_MsrA_dom"/>
</dbReference>
<gene>
    <name evidence="4" type="primary">msrA</name>
    <name evidence="6" type="ORF">HMPREF3186_01455</name>
</gene>
<dbReference type="GO" id="GO:0034599">
    <property type="term" value="P:cellular response to oxidative stress"/>
    <property type="evidence" value="ECO:0007669"/>
    <property type="project" value="TreeGrafter"/>
</dbReference>
<dbReference type="RefSeq" id="WP_060914540.1">
    <property type="nucleotide sequence ID" value="NZ_KQ959982.1"/>
</dbReference>
<dbReference type="GO" id="GO:0005737">
    <property type="term" value="C:cytoplasm"/>
    <property type="evidence" value="ECO:0007669"/>
    <property type="project" value="TreeGrafter"/>
</dbReference>
<keyword evidence="1 4" id="KW-0560">Oxidoreductase</keyword>
<comment type="catalytic activity">
    <reaction evidence="3 4">
        <text>[thioredoxin]-disulfide + L-methionine + H2O = L-methionine (S)-S-oxide + [thioredoxin]-dithiol</text>
        <dbReference type="Rhea" id="RHEA:19993"/>
        <dbReference type="Rhea" id="RHEA-COMP:10698"/>
        <dbReference type="Rhea" id="RHEA-COMP:10700"/>
        <dbReference type="ChEBI" id="CHEBI:15377"/>
        <dbReference type="ChEBI" id="CHEBI:29950"/>
        <dbReference type="ChEBI" id="CHEBI:50058"/>
        <dbReference type="ChEBI" id="CHEBI:57844"/>
        <dbReference type="ChEBI" id="CHEBI:58772"/>
        <dbReference type="EC" id="1.8.4.11"/>
    </reaction>
</comment>
<reference evidence="7" key="1">
    <citation type="submission" date="2016-01" db="EMBL/GenBank/DDBJ databases">
        <authorList>
            <person name="Mitreva M."/>
            <person name="Pepin K.H."/>
            <person name="Mihindukulasuriya K.A."/>
            <person name="Fulton R."/>
            <person name="Fronick C."/>
            <person name="O'Laughlin M."/>
            <person name="Miner T."/>
            <person name="Herter B."/>
            <person name="Rosa B.A."/>
            <person name="Cordes M."/>
            <person name="Tomlinson C."/>
            <person name="Wollam A."/>
            <person name="Palsikar V.B."/>
            <person name="Mardis E.R."/>
            <person name="Wilson R.K."/>
        </authorList>
    </citation>
    <scope>NUCLEOTIDE SEQUENCE [LARGE SCALE GENOMIC DNA]</scope>
    <source>
        <strain evidence="7">DNF01167</strain>
    </source>
</reference>
<evidence type="ECO:0000256" key="3">
    <source>
        <dbReference type="ARBA" id="ARBA00048782"/>
    </source>
</evidence>
<dbReference type="OrthoDB" id="4174719at2"/>
<evidence type="ECO:0000256" key="4">
    <source>
        <dbReference type="HAMAP-Rule" id="MF_01401"/>
    </source>
</evidence>
<protein>
    <recommendedName>
        <fullName evidence="4">Peptide methionine sulfoxide reductase MsrA</fullName>
        <shortName evidence="4">Protein-methionine-S-oxide reductase</shortName>
        <ecNumber evidence="4">1.8.4.11</ecNumber>
    </recommendedName>
    <alternativeName>
        <fullName evidence="4">Peptide-methionine (S)-S-oxide reductase</fullName>
        <shortName evidence="4">Peptide Met(O) reductase</shortName>
    </alternativeName>
</protein>
<dbReference type="AlphaFoldDB" id="A0A133ZS70"/>